<dbReference type="STRING" id="5888.A0C6A6"/>
<dbReference type="GeneID" id="5019505"/>
<gene>
    <name evidence="3" type="ORF">GSPATT00035452001</name>
</gene>
<evidence type="ECO:0000313" key="3">
    <source>
        <dbReference type="EMBL" id="CAK66323.1"/>
    </source>
</evidence>
<reference evidence="3 4" key="1">
    <citation type="journal article" date="2006" name="Nature">
        <title>Global trends of whole-genome duplications revealed by the ciliate Paramecium tetraurelia.</title>
        <authorList>
            <consortium name="Genoscope"/>
            <person name="Aury J.-M."/>
            <person name="Jaillon O."/>
            <person name="Duret L."/>
            <person name="Noel B."/>
            <person name="Jubin C."/>
            <person name="Porcel B.M."/>
            <person name="Segurens B."/>
            <person name="Daubin V."/>
            <person name="Anthouard V."/>
            <person name="Aiach N."/>
            <person name="Arnaiz O."/>
            <person name="Billaut A."/>
            <person name="Beisson J."/>
            <person name="Blanc I."/>
            <person name="Bouhouche K."/>
            <person name="Camara F."/>
            <person name="Duharcourt S."/>
            <person name="Guigo R."/>
            <person name="Gogendeau D."/>
            <person name="Katinka M."/>
            <person name="Keller A.-M."/>
            <person name="Kissmehl R."/>
            <person name="Klotz C."/>
            <person name="Koll F."/>
            <person name="Le Moue A."/>
            <person name="Lepere C."/>
            <person name="Malinsky S."/>
            <person name="Nowacki M."/>
            <person name="Nowak J.K."/>
            <person name="Plattner H."/>
            <person name="Poulain J."/>
            <person name="Ruiz F."/>
            <person name="Serrano V."/>
            <person name="Zagulski M."/>
            <person name="Dessen P."/>
            <person name="Betermier M."/>
            <person name="Weissenbach J."/>
            <person name="Scarpelli C."/>
            <person name="Schachter V."/>
            <person name="Sperling L."/>
            <person name="Meyer E."/>
            <person name="Cohen J."/>
            <person name="Wincker P."/>
        </authorList>
    </citation>
    <scope>NUCLEOTIDE SEQUENCE [LARGE SCALE GENOMIC DNA]</scope>
    <source>
        <strain evidence="3 4">Stock d4-2</strain>
    </source>
</reference>
<dbReference type="RefSeq" id="XP_001433720.1">
    <property type="nucleotide sequence ID" value="XM_001433683.1"/>
</dbReference>
<protein>
    <recommendedName>
        <fullName evidence="5">DUF4515 domain-containing protein</fullName>
    </recommendedName>
</protein>
<dbReference type="OMA" id="TAQNELW"/>
<feature type="region of interest" description="Disordered" evidence="2">
    <location>
        <begin position="71"/>
        <end position="102"/>
    </location>
</feature>
<evidence type="ECO:0008006" key="5">
    <source>
        <dbReference type="Google" id="ProtNLM"/>
    </source>
</evidence>
<evidence type="ECO:0000256" key="1">
    <source>
        <dbReference type="SAM" id="Coils"/>
    </source>
</evidence>
<keyword evidence="1" id="KW-0175">Coiled coil</keyword>
<accession>A0C6A6</accession>
<dbReference type="OrthoDB" id="307330at2759"/>
<sequence>MNAPHPEKMIEKFNQQMDVLLKHEELLAKQRKINEQKLNNIFDRNLQIETKDRKLQEQILSQRYQNEQLKIQQEKQKQLHDVQKQKKEKKTAQNEVWSSEQKQHEKEIQRRIFEIQNKLKYEEFKKKTDDLINQLDYNLRKVNIRYLEKQEKKERQVNEYMSLKQQTLNSSMQINESHNQNVYSNYLIVDEKNPRSKLRYQKLKNYESKINKIYKQKYEKMDQLTQKVQQSQEHQELIKERSNQIFQTKIRKLKEKMDYFQDKINFIEKKRLSDLQNNYNKELEHHQQMNQVRAKSENIFRNKSLNLLNKQLLKEQTSKLVQHQNQLELEQKLLRLNQKQLTQQSQVMKADQFKQSYLQQLEQRISQRDMRLQDQMYNMKLTCFRQNKLEIQRRRLKVIEDMERQKRDMLLKLESERLPTTNTSDMKYFHSTPRLQSKLFIT</sequence>
<dbReference type="KEGG" id="ptm:GSPATT00035452001"/>
<keyword evidence="4" id="KW-1185">Reference proteome</keyword>
<name>A0C6A6_PARTE</name>
<feature type="coiled-coil region" evidence="1">
    <location>
        <begin position="214"/>
        <end position="289"/>
    </location>
</feature>
<dbReference type="InParanoid" id="A0C6A6"/>
<proteinExistence type="predicted"/>
<dbReference type="AlphaFoldDB" id="A0C6A6"/>
<dbReference type="HOGENOM" id="CLU_757790_0_0_1"/>
<organism evidence="3 4">
    <name type="scientific">Paramecium tetraurelia</name>
    <dbReference type="NCBI Taxonomy" id="5888"/>
    <lineage>
        <taxon>Eukaryota</taxon>
        <taxon>Sar</taxon>
        <taxon>Alveolata</taxon>
        <taxon>Ciliophora</taxon>
        <taxon>Intramacronucleata</taxon>
        <taxon>Oligohymenophorea</taxon>
        <taxon>Peniculida</taxon>
        <taxon>Parameciidae</taxon>
        <taxon>Paramecium</taxon>
    </lineage>
</organism>
<feature type="compositionally biased region" description="Basic and acidic residues" evidence="2">
    <location>
        <begin position="72"/>
        <end position="85"/>
    </location>
</feature>
<dbReference type="EMBL" id="CT868043">
    <property type="protein sequence ID" value="CAK66323.1"/>
    <property type="molecule type" value="Genomic_DNA"/>
</dbReference>
<evidence type="ECO:0000313" key="4">
    <source>
        <dbReference type="Proteomes" id="UP000000600"/>
    </source>
</evidence>
<evidence type="ECO:0000256" key="2">
    <source>
        <dbReference type="SAM" id="MobiDB-lite"/>
    </source>
</evidence>
<dbReference type="Proteomes" id="UP000000600">
    <property type="component" value="Unassembled WGS sequence"/>
</dbReference>